<dbReference type="Pfam" id="PF13598">
    <property type="entry name" value="DUF4139"/>
    <property type="match status" value="1"/>
</dbReference>
<dbReference type="RefSeq" id="WP_022968011.1">
    <property type="nucleotide sequence ID" value="NZ_ATVD01000001.1"/>
</dbReference>
<proteinExistence type="predicted"/>
<accession>A0A091APK3</accession>
<keyword evidence="5" id="KW-1185">Reference proteome</keyword>
<dbReference type="Proteomes" id="UP000029385">
    <property type="component" value="Unassembled WGS sequence"/>
</dbReference>
<keyword evidence="1" id="KW-0732">Signal</keyword>
<dbReference type="AlphaFoldDB" id="A0A091APK3"/>
<evidence type="ECO:0000313" key="5">
    <source>
        <dbReference type="Proteomes" id="UP000029385"/>
    </source>
</evidence>
<feature type="chain" id="PRO_5001868664" description="DUF4139 domain-containing protein" evidence="1">
    <location>
        <begin position="24"/>
        <end position="495"/>
    </location>
</feature>
<evidence type="ECO:0000313" key="4">
    <source>
        <dbReference type="EMBL" id="KFN41311.1"/>
    </source>
</evidence>
<reference evidence="4 5" key="1">
    <citation type="submission" date="2013-09" db="EMBL/GenBank/DDBJ databases">
        <title>Genome sequencing of Arenimonas oryziterrae.</title>
        <authorList>
            <person name="Chen F."/>
            <person name="Wang G."/>
        </authorList>
    </citation>
    <scope>NUCLEOTIDE SEQUENCE [LARGE SCALE GENOMIC DNA]</scope>
    <source>
        <strain evidence="4 5">YC6267</strain>
    </source>
</reference>
<feature type="domain" description="DUF4139" evidence="2">
    <location>
        <begin position="189"/>
        <end position="487"/>
    </location>
</feature>
<protein>
    <recommendedName>
        <fullName evidence="6">DUF4139 domain-containing protein</fullName>
    </recommendedName>
</protein>
<dbReference type="PATRIC" id="fig|1121015.4.peg.2749"/>
<dbReference type="STRING" id="1121015.GCA_000420545_00350"/>
<dbReference type="eggNOG" id="COG5316">
    <property type="taxonomic scope" value="Bacteria"/>
</dbReference>
<comment type="caution">
    <text evidence="4">The sequence shown here is derived from an EMBL/GenBank/DDBJ whole genome shotgun (WGS) entry which is preliminary data.</text>
</comment>
<name>A0A091APK3_9GAMM</name>
<organism evidence="4 5">
    <name type="scientific">Arenimonas oryziterrae DSM 21050 = YC6267</name>
    <dbReference type="NCBI Taxonomy" id="1121015"/>
    <lineage>
        <taxon>Bacteria</taxon>
        <taxon>Pseudomonadati</taxon>
        <taxon>Pseudomonadota</taxon>
        <taxon>Gammaproteobacteria</taxon>
        <taxon>Lysobacterales</taxon>
        <taxon>Lysobacteraceae</taxon>
        <taxon>Arenimonas</taxon>
    </lineage>
</organism>
<evidence type="ECO:0000259" key="3">
    <source>
        <dbReference type="Pfam" id="PF13600"/>
    </source>
</evidence>
<evidence type="ECO:0000259" key="2">
    <source>
        <dbReference type="Pfam" id="PF13598"/>
    </source>
</evidence>
<feature type="signal peptide" evidence="1">
    <location>
        <begin position="1"/>
        <end position="23"/>
    </location>
</feature>
<sequence length="495" mass="52874">MIRNLLATSLATALIAMTTPAHAADGNLTIYSGDFDSVAQSQGQSGGPGFALVERELAFDLKPGDNEISFAGLPPALDASSVLLNPGSGTSIRGQRFDFALAGQDELLRRAIGQVVTVEQSVGNERQNFTGTLLSTGNGLTLRLADGRIKVLSSYSSFELPRLPTGVVNAPTMNWAIHADRGGRQSFGLNYATAGLAWRAEYNVNVHGQGKDCRMDLEGAAMVVNRSGADFNDVMLTLVAGEPNRATGGGPEMMVMAAAAPRAKMMMADGAPQAQASGEYHAYRLPTAGSLPQGSVQRLPLVNRIVGAACERRYETAAQFGGWQPPYPIVDAAYGVNDGEEQAVVATLRFKNGKSDGLGLPLPGGRVRMFDGRDFLGETTLGHTPANAEVSLAIGKAFDLGAERKREDFQLDRNGRSMTETIVVTLKNAKPAATTVRVNEALPRWSDWEIVTSSQPYEKRNARAVSFDVAIPAGGEITLRYTVRYRWAADVQVPL</sequence>
<dbReference type="Pfam" id="PF13600">
    <property type="entry name" value="DUF4140"/>
    <property type="match status" value="1"/>
</dbReference>
<evidence type="ECO:0008006" key="6">
    <source>
        <dbReference type="Google" id="ProtNLM"/>
    </source>
</evidence>
<dbReference type="PANTHER" id="PTHR38075:SF1">
    <property type="entry name" value="DUF4139 DOMAIN-CONTAINING PROTEIN"/>
    <property type="match status" value="1"/>
</dbReference>
<evidence type="ECO:0000256" key="1">
    <source>
        <dbReference type="SAM" id="SignalP"/>
    </source>
</evidence>
<dbReference type="InterPro" id="IPR025554">
    <property type="entry name" value="DUF4140"/>
</dbReference>
<gene>
    <name evidence="4" type="ORF">N789_05390</name>
</gene>
<feature type="domain" description="DUF4140" evidence="3">
    <location>
        <begin position="50"/>
        <end position="90"/>
    </location>
</feature>
<dbReference type="InterPro" id="IPR037291">
    <property type="entry name" value="DUF4139"/>
</dbReference>
<dbReference type="PANTHER" id="PTHR38075">
    <property type="entry name" value="DUF4139 DOMAIN-CONTAINING PROTEIN"/>
    <property type="match status" value="1"/>
</dbReference>
<dbReference type="EMBL" id="AVCI01000045">
    <property type="protein sequence ID" value="KFN41311.1"/>
    <property type="molecule type" value="Genomic_DNA"/>
</dbReference>